<dbReference type="RefSeq" id="WP_317014952.1">
    <property type="nucleotide sequence ID" value="NZ_CP136511.1"/>
</dbReference>
<evidence type="ECO:0000313" key="4">
    <source>
        <dbReference type="EMBL" id="WOD13443.1"/>
    </source>
</evidence>
<feature type="domain" description="Gal80p-like C-terminal" evidence="3">
    <location>
        <begin position="188"/>
        <end position="328"/>
    </location>
</feature>
<dbReference type="SUPFAM" id="SSF51735">
    <property type="entry name" value="NAD(P)-binding Rossmann-fold domains"/>
    <property type="match status" value="1"/>
</dbReference>
<protein>
    <submittedName>
        <fullName evidence="4">Gfo/Idh/MocA family oxidoreductase</fullName>
    </submittedName>
</protein>
<evidence type="ECO:0000259" key="3">
    <source>
        <dbReference type="Pfam" id="PF22685"/>
    </source>
</evidence>
<evidence type="ECO:0000313" key="5">
    <source>
        <dbReference type="Proteomes" id="UP001302652"/>
    </source>
</evidence>
<gene>
    <name evidence="4" type="ORF">RW095_05275</name>
</gene>
<dbReference type="PANTHER" id="PTHR43818:SF11">
    <property type="entry name" value="BCDNA.GH03377"/>
    <property type="match status" value="1"/>
</dbReference>
<reference evidence="4 5" key="1">
    <citation type="submission" date="2023-10" db="EMBL/GenBank/DDBJ databases">
        <title>Surface-active antibiotics is a multifunctional adaptation for post-fire microbes.</title>
        <authorList>
            <person name="Liu M.D."/>
            <person name="Du Y."/>
            <person name="Koupaei S.K."/>
            <person name="Kim N.R."/>
            <person name="Zhang W."/>
            <person name="Traxler M.F."/>
        </authorList>
    </citation>
    <scope>NUCLEOTIDE SEQUENCE [LARGE SCALE GENOMIC DNA]</scope>
    <source>
        <strain evidence="4 5">F3</strain>
    </source>
</reference>
<dbReference type="Proteomes" id="UP001302652">
    <property type="component" value="Chromosome 3"/>
</dbReference>
<dbReference type="Pfam" id="PF22685">
    <property type="entry name" value="Gal80p_C-like"/>
    <property type="match status" value="1"/>
</dbReference>
<dbReference type="PANTHER" id="PTHR43818">
    <property type="entry name" value="BCDNA.GH03377"/>
    <property type="match status" value="1"/>
</dbReference>
<dbReference type="Pfam" id="PF01408">
    <property type="entry name" value="GFO_IDH_MocA"/>
    <property type="match status" value="1"/>
</dbReference>
<proteinExistence type="predicted"/>
<evidence type="ECO:0000256" key="1">
    <source>
        <dbReference type="ARBA" id="ARBA00023002"/>
    </source>
</evidence>
<dbReference type="InterPro" id="IPR036291">
    <property type="entry name" value="NAD(P)-bd_dom_sf"/>
</dbReference>
<sequence length="415" mass="44654">MQILAIFVRFARSYIDGVFGRFLLRANLPGKTRACSLHNRHENEQTHGSFTEVLAMTKNEIRVGIVGANADVSWAKLSHVPAIRGLPGVKLAAVATRNEHSARQAAEAFGADRWFSDPFAMIRDDQIDIVTIAVNVPAHRDLVLAALDAGKAVYCEAPLGRSVSEAEEMARAVRSHHTAIGLQGRLNPSVRRAAQLLSSGKIGRPLNARVVCSTVGFGPEMPSAHDLFNKASSGANLLTITGGHTLDLVEAVLGPIVEVDARTEILWPVVKLIENSEERSRETADHADVLGKTHSGAVFTVDINAGVAPENARFSFEIRGSEGWLCLTSNHPYGFQAGDLELTSNNAFETPGQAAVSGGFMGAAINVGEVYAQLFRDIHAGSYDTPGFEHALHNTRLIEAVMRAGERGERQEVAS</sequence>
<dbReference type="EMBL" id="CP136511">
    <property type="protein sequence ID" value="WOD13443.1"/>
    <property type="molecule type" value="Genomic_DNA"/>
</dbReference>
<evidence type="ECO:0000259" key="2">
    <source>
        <dbReference type="Pfam" id="PF01408"/>
    </source>
</evidence>
<dbReference type="InterPro" id="IPR000683">
    <property type="entry name" value="Gfo/Idh/MocA-like_OxRdtase_N"/>
</dbReference>
<dbReference type="InterPro" id="IPR050463">
    <property type="entry name" value="Gfo/Idh/MocA_oxidrdct_glycsds"/>
</dbReference>
<keyword evidence="1" id="KW-0560">Oxidoreductase</keyword>
<organism evidence="4 5">
    <name type="scientific">Paraburkholderia kirstenboschensis</name>
    <dbReference type="NCBI Taxonomy" id="1245436"/>
    <lineage>
        <taxon>Bacteria</taxon>
        <taxon>Pseudomonadati</taxon>
        <taxon>Pseudomonadota</taxon>
        <taxon>Betaproteobacteria</taxon>
        <taxon>Burkholderiales</taxon>
        <taxon>Burkholderiaceae</taxon>
        <taxon>Paraburkholderia</taxon>
    </lineage>
</organism>
<dbReference type="Gene3D" id="3.30.360.10">
    <property type="entry name" value="Dihydrodipicolinate Reductase, domain 2"/>
    <property type="match status" value="1"/>
</dbReference>
<keyword evidence="5" id="KW-1185">Reference proteome</keyword>
<name>A0ABZ0E851_9BURK</name>
<accession>A0ABZ0E851</accession>
<dbReference type="Gene3D" id="3.40.50.720">
    <property type="entry name" value="NAD(P)-binding Rossmann-like Domain"/>
    <property type="match status" value="1"/>
</dbReference>
<dbReference type="InterPro" id="IPR055080">
    <property type="entry name" value="Gal80p-like_C"/>
</dbReference>
<feature type="domain" description="Gfo/Idh/MocA-like oxidoreductase N-terminal" evidence="2">
    <location>
        <begin position="61"/>
        <end position="179"/>
    </location>
</feature>
<dbReference type="SUPFAM" id="SSF55347">
    <property type="entry name" value="Glyceraldehyde-3-phosphate dehydrogenase-like, C-terminal domain"/>
    <property type="match status" value="1"/>
</dbReference>